<feature type="region of interest" description="Disordered" evidence="1">
    <location>
        <begin position="112"/>
        <end position="142"/>
    </location>
</feature>
<evidence type="ECO:0000256" key="1">
    <source>
        <dbReference type="SAM" id="MobiDB-lite"/>
    </source>
</evidence>
<keyword evidence="2" id="KW-1133">Transmembrane helix</keyword>
<proteinExistence type="predicted"/>
<feature type="compositionally biased region" description="Basic residues" evidence="1">
    <location>
        <begin position="114"/>
        <end position="130"/>
    </location>
</feature>
<sequence length="142" mass="15732">MILWTLFGGLLSLAALGFWVRWLLTPSSSTWHQGYLRSTLMYGVPGFLMGLSVILLMRFAENVGVPNPLVTRVAALPVLACLALGALVLLVYAGVPAPPFCVPKWIRAHDQERRGRRRARKRQKARRRGVARGTGDVRPKGD</sequence>
<comment type="caution">
    <text evidence="3">The sequence shown here is derived from an EMBL/GenBank/DDBJ whole genome shotgun (WGS) entry which is preliminary data.</text>
</comment>
<evidence type="ECO:0000313" key="4">
    <source>
        <dbReference type="Proteomes" id="UP000319094"/>
    </source>
</evidence>
<evidence type="ECO:0000256" key="2">
    <source>
        <dbReference type="SAM" id="Phobius"/>
    </source>
</evidence>
<evidence type="ECO:0000313" key="3">
    <source>
        <dbReference type="EMBL" id="TQL42034.1"/>
    </source>
</evidence>
<dbReference type="AlphaFoldDB" id="A0A542Y1T1"/>
<keyword evidence="2" id="KW-0472">Membrane</keyword>
<reference evidence="3 4" key="1">
    <citation type="submission" date="2019-06" db="EMBL/GenBank/DDBJ databases">
        <title>Sequencing the genomes of 1000 actinobacteria strains.</title>
        <authorList>
            <person name="Klenk H.-P."/>
        </authorList>
    </citation>
    <scope>NUCLEOTIDE SEQUENCE [LARGE SCALE GENOMIC DNA]</scope>
    <source>
        <strain evidence="3 4">DSM 8803</strain>
    </source>
</reference>
<accession>A0A542Y1T1</accession>
<name>A0A542Y1T1_9MICO</name>
<dbReference type="Proteomes" id="UP000319094">
    <property type="component" value="Unassembled WGS sequence"/>
</dbReference>
<keyword evidence="2" id="KW-0812">Transmembrane</keyword>
<feature type="transmembrane region" description="Helical" evidence="2">
    <location>
        <begin position="41"/>
        <end position="61"/>
    </location>
</feature>
<protein>
    <submittedName>
        <fullName evidence="3">Uncharacterized protein</fullName>
    </submittedName>
</protein>
<keyword evidence="4" id="KW-1185">Reference proteome</keyword>
<gene>
    <name evidence="3" type="ORF">FB468_0014</name>
</gene>
<dbReference type="EMBL" id="VFON01000001">
    <property type="protein sequence ID" value="TQL42034.1"/>
    <property type="molecule type" value="Genomic_DNA"/>
</dbReference>
<organism evidence="3 4">
    <name type="scientific">Leucobacter komagatae</name>
    <dbReference type="NCBI Taxonomy" id="55969"/>
    <lineage>
        <taxon>Bacteria</taxon>
        <taxon>Bacillati</taxon>
        <taxon>Actinomycetota</taxon>
        <taxon>Actinomycetes</taxon>
        <taxon>Micrococcales</taxon>
        <taxon>Microbacteriaceae</taxon>
        <taxon>Leucobacter</taxon>
    </lineage>
</organism>
<feature type="transmembrane region" description="Helical" evidence="2">
    <location>
        <begin position="73"/>
        <end position="95"/>
    </location>
</feature>